<evidence type="ECO:0000313" key="3">
    <source>
        <dbReference type="EMBL" id="KIJ33575.1"/>
    </source>
</evidence>
<feature type="domain" description="Endonuclease/exonuclease/phosphatase" evidence="2">
    <location>
        <begin position="6"/>
        <end position="168"/>
    </location>
</feature>
<feature type="non-terminal residue" evidence="3">
    <location>
        <position position="281"/>
    </location>
</feature>
<keyword evidence="4" id="KW-1185">Reference proteome</keyword>
<evidence type="ECO:0000259" key="2">
    <source>
        <dbReference type="Pfam" id="PF03372"/>
    </source>
</evidence>
<feature type="region of interest" description="Disordered" evidence="1">
    <location>
        <begin position="259"/>
        <end position="281"/>
    </location>
</feature>
<dbReference type="HOGENOM" id="CLU_049840_2_0_1"/>
<dbReference type="Gene3D" id="3.60.10.10">
    <property type="entry name" value="Endonuclease/exonuclease/phosphatase"/>
    <property type="match status" value="1"/>
</dbReference>
<reference evidence="3 4" key="1">
    <citation type="submission" date="2014-06" db="EMBL/GenBank/DDBJ databases">
        <title>Evolutionary Origins and Diversification of the Mycorrhizal Mutualists.</title>
        <authorList>
            <consortium name="DOE Joint Genome Institute"/>
            <consortium name="Mycorrhizal Genomics Consortium"/>
            <person name="Kohler A."/>
            <person name="Kuo A."/>
            <person name="Nagy L.G."/>
            <person name="Floudas D."/>
            <person name="Copeland A."/>
            <person name="Barry K.W."/>
            <person name="Cichocki N."/>
            <person name="Veneault-Fourrey C."/>
            <person name="LaButti K."/>
            <person name="Lindquist E.A."/>
            <person name="Lipzen A."/>
            <person name="Lundell T."/>
            <person name="Morin E."/>
            <person name="Murat C."/>
            <person name="Riley R."/>
            <person name="Ohm R."/>
            <person name="Sun H."/>
            <person name="Tunlid A."/>
            <person name="Henrissat B."/>
            <person name="Grigoriev I.V."/>
            <person name="Hibbett D.S."/>
            <person name="Martin F."/>
        </authorList>
    </citation>
    <scope>NUCLEOTIDE SEQUENCE [LARGE SCALE GENOMIC DNA]</scope>
    <source>
        <strain evidence="3 4">SS14</strain>
    </source>
</reference>
<evidence type="ECO:0000313" key="4">
    <source>
        <dbReference type="Proteomes" id="UP000054279"/>
    </source>
</evidence>
<dbReference type="InterPro" id="IPR005135">
    <property type="entry name" value="Endo/exonuclease/phosphatase"/>
</dbReference>
<dbReference type="Proteomes" id="UP000054279">
    <property type="component" value="Unassembled WGS sequence"/>
</dbReference>
<proteinExistence type="predicted"/>
<organism evidence="3 4">
    <name type="scientific">Sphaerobolus stellatus (strain SS14)</name>
    <dbReference type="NCBI Taxonomy" id="990650"/>
    <lineage>
        <taxon>Eukaryota</taxon>
        <taxon>Fungi</taxon>
        <taxon>Dikarya</taxon>
        <taxon>Basidiomycota</taxon>
        <taxon>Agaricomycotina</taxon>
        <taxon>Agaricomycetes</taxon>
        <taxon>Phallomycetidae</taxon>
        <taxon>Geastrales</taxon>
        <taxon>Sphaerobolaceae</taxon>
        <taxon>Sphaerobolus</taxon>
    </lineage>
</organism>
<protein>
    <recommendedName>
        <fullName evidence="2">Endonuclease/exonuclease/phosphatase domain-containing protein</fullName>
    </recommendedName>
</protein>
<name>A0A0C9V815_SPHS4</name>
<dbReference type="SUPFAM" id="SSF56219">
    <property type="entry name" value="DNase I-like"/>
    <property type="match status" value="1"/>
</dbReference>
<dbReference type="Pfam" id="PF03372">
    <property type="entry name" value="Exo_endo_phos"/>
    <property type="match status" value="1"/>
</dbReference>
<dbReference type="AlphaFoldDB" id="A0A0C9V815"/>
<dbReference type="EMBL" id="KN837211">
    <property type="protein sequence ID" value="KIJ33575.1"/>
    <property type="molecule type" value="Genomic_DNA"/>
</dbReference>
<dbReference type="OrthoDB" id="416119at2759"/>
<accession>A0A0C9V815</accession>
<sequence length="281" mass="31833">MLNGKGVAIILNKRYTTWKDAIFTDIIPGRALMLQLPRGEQGKLCFLAVYAPNDAGENTLFWKNLTKHWHEKQLPCVDTLLGDFNLVEDALDRNPPRIDPTAPVEALQEFKAMFSLQDGWRKTYPDKMFFTWTHGTTESRLDRIYMCKNLLKYSTSWAINPAPFQTDHDVVSCSILNPEEPFIGKGRWSIPPMVTGNKEFIRKVIDRGMELQTHLQTTPDERHSLQVSYAAFKKDILSIAKKYASKTASILDKKISTKESELNESLQSPGVDNPGKAAQSA</sequence>
<gene>
    <name evidence="3" type="ORF">M422DRAFT_183161</name>
</gene>
<dbReference type="InterPro" id="IPR036691">
    <property type="entry name" value="Endo/exonu/phosph_ase_sf"/>
</dbReference>
<evidence type="ECO:0000256" key="1">
    <source>
        <dbReference type="SAM" id="MobiDB-lite"/>
    </source>
</evidence>